<reference evidence="2" key="1">
    <citation type="submission" date="2018-05" db="EMBL/GenBank/DDBJ databases">
        <title>Draft genome of Mucuna pruriens seed.</title>
        <authorList>
            <person name="Nnadi N.E."/>
            <person name="Vos R."/>
            <person name="Hasami M.H."/>
            <person name="Devisetty U.K."/>
            <person name="Aguiy J.C."/>
        </authorList>
    </citation>
    <scope>NUCLEOTIDE SEQUENCE [LARGE SCALE GENOMIC DNA]</scope>
    <source>
        <strain evidence="2">JCA_2017</strain>
    </source>
</reference>
<dbReference type="AlphaFoldDB" id="A0A371ID19"/>
<comment type="caution">
    <text evidence="2">The sequence shown here is derived from an EMBL/GenBank/DDBJ whole genome shotgun (WGS) entry which is preliminary data.</text>
</comment>
<evidence type="ECO:0000313" key="2">
    <source>
        <dbReference type="EMBL" id="RDY12895.1"/>
    </source>
</evidence>
<feature type="non-terminal residue" evidence="2">
    <location>
        <position position="557"/>
    </location>
</feature>
<dbReference type="InterPro" id="IPR056647">
    <property type="entry name" value="DUF7745"/>
</dbReference>
<dbReference type="Pfam" id="PF24924">
    <property type="entry name" value="DUF7745"/>
    <property type="match status" value="1"/>
</dbReference>
<feature type="domain" description="DUF7745" evidence="1">
    <location>
        <begin position="352"/>
        <end position="556"/>
    </location>
</feature>
<sequence length="557" mass="64081">MSTLQSLEESDTLLYVRRLDSSLAKQFNISQTLRLCYTCSPQKKPANQERATGKYKQSSSTLQPCYTCSLAKKQSITNMTKDGKGSMQLCEAATRPEKMYLPPLSSLNNSTLLQDGGEPFGKKNLDKVEDKYRVRKEILREKGTTEVEIRDLDRRRQSIDLRMSSPIRMTLSGGSFSHFHFVVHCSVYFPLDEDSSKEIYPLIFLWTRAHPNRPKEFVFFLFLHSFLFSTFSSLDEDSFKGIHPLMHKLSTQLPYFPHTIIYLLDAKPWMALLSIPITIYHFYWTQNRGRIDNSGFAPFTHSTYTFAHTSEVLYPDLKIIKIQDLCEHFFKIGSELKRTLKLKVRQSNVKSLRNLGSRMKGVQQKAFTGKYGRILGLLEIDVKVGALTTLAQFYDPPVRCFTFKDFQLTPTLKEFDQILGCLFEKGRPYKYVGHYPSLLTISTSLKIDVRELASKKETKGGVDGFIKSYLEERARCLAEEGKWVDFMDILSLIIYGVVLFPNVEDFLDLVEIDIFLAHKHRKENMIPTFLANIYNTLTICHEKKGGTIICCLPLLHT</sequence>
<name>A0A371ID19_MUCPR</name>
<dbReference type="EMBL" id="QJKJ01000386">
    <property type="protein sequence ID" value="RDY12895.1"/>
    <property type="molecule type" value="Genomic_DNA"/>
</dbReference>
<protein>
    <recommendedName>
        <fullName evidence="1">DUF7745 domain-containing protein</fullName>
    </recommendedName>
</protein>
<keyword evidence="3" id="KW-1185">Reference proteome</keyword>
<evidence type="ECO:0000313" key="3">
    <source>
        <dbReference type="Proteomes" id="UP000257109"/>
    </source>
</evidence>
<evidence type="ECO:0000259" key="1">
    <source>
        <dbReference type="Pfam" id="PF24924"/>
    </source>
</evidence>
<dbReference type="PANTHER" id="PTHR48154:SF1">
    <property type="entry name" value="PROTEIN, PUTATIVE-RELATED"/>
    <property type="match status" value="1"/>
</dbReference>
<organism evidence="2 3">
    <name type="scientific">Mucuna pruriens</name>
    <name type="common">Velvet bean</name>
    <name type="synonym">Dolichos pruriens</name>
    <dbReference type="NCBI Taxonomy" id="157652"/>
    <lineage>
        <taxon>Eukaryota</taxon>
        <taxon>Viridiplantae</taxon>
        <taxon>Streptophyta</taxon>
        <taxon>Embryophyta</taxon>
        <taxon>Tracheophyta</taxon>
        <taxon>Spermatophyta</taxon>
        <taxon>Magnoliopsida</taxon>
        <taxon>eudicotyledons</taxon>
        <taxon>Gunneridae</taxon>
        <taxon>Pentapetalae</taxon>
        <taxon>rosids</taxon>
        <taxon>fabids</taxon>
        <taxon>Fabales</taxon>
        <taxon>Fabaceae</taxon>
        <taxon>Papilionoideae</taxon>
        <taxon>50 kb inversion clade</taxon>
        <taxon>NPAAA clade</taxon>
        <taxon>indigoferoid/millettioid clade</taxon>
        <taxon>Phaseoleae</taxon>
        <taxon>Mucuna</taxon>
    </lineage>
</organism>
<accession>A0A371ID19</accession>
<proteinExistence type="predicted"/>
<dbReference type="Proteomes" id="UP000257109">
    <property type="component" value="Unassembled WGS sequence"/>
</dbReference>
<dbReference type="OrthoDB" id="983711at2759"/>
<dbReference type="PANTHER" id="PTHR48154">
    <property type="entry name" value="PROTEIN, PUTATIVE-RELATED"/>
    <property type="match status" value="1"/>
</dbReference>
<gene>
    <name evidence="2" type="ORF">CR513_02251</name>
</gene>